<sequence length="84" mass="9740">MISETPAPEITYTRILLAFGFFDAYFFYLNPDEPNFFLSFIHPFKINTGPLRRGEKKKERNKMTLGTKVIKLSQMCTTATINVE</sequence>
<accession>A0A922IAX7</accession>
<keyword evidence="3" id="KW-1185">Reference proteome</keyword>
<dbReference type="EMBL" id="ASGP02000001">
    <property type="protein sequence ID" value="KAH9527447.1"/>
    <property type="molecule type" value="Genomic_DNA"/>
</dbReference>
<feature type="transmembrane region" description="Helical" evidence="1">
    <location>
        <begin position="12"/>
        <end position="29"/>
    </location>
</feature>
<organism evidence="2 3">
    <name type="scientific">Dermatophagoides farinae</name>
    <name type="common">American house dust mite</name>
    <dbReference type="NCBI Taxonomy" id="6954"/>
    <lineage>
        <taxon>Eukaryota</taxon>
        <taxon>Metazoa</taxon>
        <taxon>Ecdysozoa</taxon>
        <taxon>Arthropoda</taxon>
        <taxon>Chelicerata</taxon>
        <taxon>Arachnida</taxon>
        <taxon>Acari</taxon>
        <taxon>Acariformes</taxon>
        <taxon>Sarcoptiformes</taxon>
        <taxon>Astigmata</taxon>
        <taxon>Psoroptidia</taxon>
        <taxon>Analgoidea</taxon>
        <taxon>Pyroglyphidae</taxon>
        <taxon>Dermatophagoidinae</taxon>
        <taxon>Dermatophagoides</taxon>
    </lineage>
</organism>
<evidence type="ECO:0000313" key="3">
    <source>
        <dbReference type="Proteomes" id="UP000790347"/>
    </source>
</evidence>
<gene>
    <name evidence="2" type="ORF">DERF_001458</name>
</gene>
<keyword evidence="1" id="KW-1133">Transmembrane helix</keyword>
<evidence type="ECO:0000313" key="2">
    <source>
        <dbReference type="EMBL" id="KAH9527447.1"/>
    </source>
</evidence>
<proteinExistence type="predicted"/>
<evidence type="ECO:0000256" key="1">
    <source>
        <dbReference type="SAM" id="Phobius"/>
    </source>
</evidence>
<comment type="caution">
    <text evidence="2">The sequence shown here is derived from an EMBL/GenBank/DDBJ whole genome shotgun (WGS) entry which is preliminary data.</text>
</comment>
<reference evidence="2" key="2">
    <citation type="journal article" date="2022" name="Res Sq">
        <title>Comparative Genomics Reveals Insights into the Divergent Evolution of Astigmatic Mites and Household Pest Adaptations.</title>
        <authorList>
            <person name="Xiong Q."/>
            <person name="Wan A.T.-Y."/>
            <person name="Liu X.-Y."/>
            <person name="Fung C.S.-H."/>
            <person name="Xiao X."/>
            <person name="Malainual N."/>
            <person name="Hou J."/>
            <person name="Wang L."/>
            <person name="Wang M."/>
            <person name="Yang K."/>
            <person name="Cui Y."/>
            <person name="Leung E."/>
            <person name="Nong W."/>
            <person name="Shin S.-K."/>
            <person name="Au S."/>
            <person name="Jeong K.Y."/>
            <person name="Chew F.T."/>
            <person name="Hui J."/>
            <person name="Leung T.F."/>
            <person name="Tungtrongchitr A."/>
            <person name="Zhong N."/>
            <person name="Liu Z."/>
            <person name="Tsui S."/>
        </authorList>
    </citation>
    <scope>NUCLEOTIDE SEQUENCE</scope>
    <source>
        <strain evidence="2">Derf</strain>
        <tissue evidence="2">Whole organism</tissue>
    </source>
</reference>
<keyword evidence="1" id="KW-0472">Membrane</keyword>
<dbReference type="Proteomes" id="UP000790347">
    <property type="component" value="Unassembled WGS sequence"/>
</dbReference>
<protein>
    <submittedName>
        <fullName evidence="2">Uncharacterized protein</fullName>
    </submittedName>
</protein>
<name>A0A922IAX7_DERFA</name>
<dbReference type="AlphaFoldDB" id="A0A922IAX7"/>
<keyword evidence="1" id="KW-0812">Transmembrane</keyword>
<reference evidence="2" key="1">
    <citation type="submission" date="2013-05" db="EMBL/GenBank/DDBJ databases">
        <authorList>
            <person name="Yim A.K.Y."/>
            <person name="Chan T.F."/>
            <person name="Ji K.M."/>
            <person name="Liu X.Y."/>
            <person name="Zhou J.W."/>
            <person name="Li R.Q."/>
            <person name="Yang K.Y."/>
            <person name="Li J."/>
            <person name="Li M."/>
            <person name="Law P.T.W."/>
            <person name="Wu Y.L."/>
            <person name="Cai Z.L."/>
            <person name="Qin H."/>
            <person name="Bao Y."/>
            <person name="Leung R.K.K."/>
            <person name="Ng P.K.S."/>
            <person name="Zou J."/>
            <person name="Zhong X.J."/>
            <person name="Ran P.X."/>
            <person name="Zhong N.S."/>
            <person name="Liu Z.G."/>
            <person name="Tsui S.K.W."/>
        </authorList>
    </citation>
    <scope>NUCLEOTIDE SEQUENCE</scope>
    <source>
        <strain evidence="2">Derf</strain>
        <tissue evidence="2">Whole organism</tissue>
    </source>
</reference>